<dbReference type="GO" id="GO:0016020">
    <property type="term" value="C:membrane"/>
    <property type="evidence" value="ECO:0007669"/>
    <property type="project" value="GOC"/>
</dbReference>
<keyword evidence="2" id="KW-0472">Membrane</keyword>
<dbReference type="EMBL" id="MN739659">
    <property type="protein sequence ID" value="QHT18816.1"/>
    <property type="molecule type" value="Genomic_DNA"/>
</dbReference>
<dbReference type="Pfam" id="PF04488">
    <property type="entry name" value="Gly_transf_sug"/>
    <property type="match status" value="1"/>
</dbReference>
<dbReference type="InterPro" id="IPR029044">
    <property type="entry name" value="Nucleotide-diphossugar_trans"/>
</dbReference>
<dbReference type="GO" id="GO:0000030">
    <property type="term" value="F:mannosyltransferase activity"/>
    <property type="evidence" value="ECO:0007669"/>
    <property type="project" value="TreeGrafter"/>
</dbReference>
<name>A0A6C0DPN3_9ZZZZ</name>
<dbReference type="InterPro" id="IPR007577">
    <property type="entry name" value="GlycoTrfase_DXD_sugar-bd_CS"/>
</dbReference>
<feature type="transmembrane region" description="Helical" evidence="2">
    <location>
        <begin position="6"/>
        <end position="24"/>
    </location>
</feature>
<proteinExistence type="predicted"/>
<dbReference type="SUPFAM" id="SSF53448">
    <property type="entry name" value="Nucleotide-diphospho-sugar transferases"/>
    <property type="match status" value="1"/>
</dbReference>
<evidence type="ECO:0000313" key="3">
    <source>
        <dbReference type="EMBL" id="QHT18816.1"/>
    </source>
</evidence>
<dbReference type="InterPro" id="IPR051706">
    <property type="entry name" value="Glycosyltransferase_domain"/>
</dbReference>
<organism evidence="3">
    <name type="scientific">viral metagenome</name>
    <dbReference type="NCBI Taxonomy" id="1070528"/>
    <lineage>
        <taxon>unclassified sequences</taxon>
        <taxon>metagenomes</taxon>
        <taxon>organismal metagenomes</taxon>
    </lineage>
</organism>
<dbReference type="AlphaFoldDB" id="A0A6C0DPN3"/>
<evidence type="ECO:0000256" key="1">
    <source>
        <dbReference type="ARBA" id="ARBA00022679"/>
    </source>
</evidence>
<accession>A0A6C0DPN3</accession>
<sequence>MKYTLYILFFFLLIGSLILSYFYVKRENYENNNNNNSEIPLNVFLTWKTKELPPKMQKSVDKLKRENPEFTYHLFDDNDCHNFIKENFNEDVANAYDSLIPGAFKADLWRYCVLYKRGGIYLDIKYHTVNGFKLINLTDKEYFIRDIEASGSGIYNAFMICKPGNQKMYNCITKIIENVKNKYYGNVVFEPTGPLLLLKEFNDEELRNLPPIGLSEEKCPTKTCISMNNVPILAIYKEYREEQKAFFSKEKTKYYYDLWNERKIYKE</sequence>
<keyword evidence="1" id="KW-0808">Transferase</keyword>
<protein>
    <recommendedName>
        <fullName evidence="4">Glycosyltransferase</fullName>
    </recommendedName>
</protein>
<dbReference type="PANTHER" id="PTHR32385:SF15">
    <property type="entry name" value="INOSITOL PHOSPHOCERAMIDE MANNOSYLTRANSFERASE 1"/>
    <property type="match status" value="1"/>
</dbReference>
<reference evidence="3" key="1">
    <citation type="journal article" date="2020" name="Nature">
        <title>Giant virus diversity and host interactions through global metagenomics.</title>
        <authorList>
            <person name="Schulz F."/>
            <person name="Roux S."/>
            <person name="Paez-Espino D."/>
            <person name="Jungbluth S."/>
            <person name="Walsh D.A."/>
            <person name="Denef V.J."/>
            <person name="McMahon K.D."/>
            <person name="Konstantinidis K.T."/>
            <person name="Eloe-Fadrosh E.A."/>
            <person name="Kyrpides N.C."/>
            <person name="Woyke T."/>
        </authorList>
    </citation>
    <scope>NUCLEOTIDE SEQUENCE</scope>
    <source>
        <strain evidence="3">GVMAG-M-3300023174-49</strain>
    </source>
</reference>
<keyword evidence="2" id="KW-0812">Transmembrane</keyword>
<evidence type="ECO:0008006" key="4">
    <source>
        <dbReference type="Google" id="ProtNLM"/>
    </source>
</evidence>
<dbReference type="PANTHER" id="PTHR32385">
    <property type="entry name" value="MANNOSYL PHOSPHORYLINOSITOL CERAMIDE SYNTHASE"/>
    <property type="match status" value="1"/>
</dbReference>
<dbReference type="GO" id="GO:0051999">
    <property type="term" value="P:mannosyl-inositol phosphorylceramide biosynthetic process"/>
    <property type="evidence" value="ECO:0007669"/>
    <property type="project" value="TreeGrafter"/>
</dbReference>
<evidence type="ECO:0000256" key="2">
    <source>
        <dbReference type="SAM" id="Phobius"/>
    </source>
</evidence>
<dbReference type="Gene3D" id="3.90.550.20">
    <property type="match status" value="1"/>
</dbReference>
<keyword evidence="2" id="KW-1133">Transmembrane helix</keyword>